<accession>A0A839V1X0</accession>
<dbReference type="InterPro" id="IPR036291">
    <property type="entry name" value="NAD(P)-bd_dom_sf"/>
</dbReference>
<dbReference type="InterPro" id="IPR051207">
    <property type="entry name" value="ComplexI_NDUFA9_subunit"/>
</dbReference>
<dbReference type="AlphaFoldDB" id="A0A839V1X0"/>
<dbReference type="Gene3D" id="3.40.50.720">
    <property type="entry name" value="NAD(P)-binding Rossmann-like Domain"/>
    <property type="match status" value="1"/>
</dbReference>
<reference evidence="2 3" key="1">
    <citation type="submission" date="2020-08" db="EMBL/GenBank/DDBJ databases">
        <title>Genomic Encyclopedia of Type Strains, Phase III (KMG-III): the genomes of soil and plant-associated and newly described type strains.</title>
        <authorList>
            <person name="Whitman W."/>
        </authorList>
    </citation>
    <scope>NUCLEOTIDE SEQUENCE [LARGE SCALE GENOMIC DNA]</scope>
    <source>
        <strain evidence="2 3">CECT 8088</strain>
    </source>
</reference>
<comment type="caution">
    <text evidence="2">The sequence shown here is derived from an EMBL/GenBank/DDBJ whole genome shotgun (WGS) entry which is preliminary data.</text>
</comment>
<evidence type="ECO:0000313" key="3">
    <source>
        <dbReference type="Proteomes" id="UP000557688"/>
    </source>
</evidence>
<dbReference type="GO" id="GO:0044877">
    <property type="term" value="F:protein-containing complex binding"/>
    <property type="evidence" value="ECO:0007669"/>
    <property type="project" value="TreeGrafter"/>
</dbReference>
<protein>
    <submittedName>
        <fullName evidence="2">Nucleoside-diphosphate-sugar epimerase</fullName>
    </submittedName>
</protein>
<evidence type="ECO:0000313" key="2">
    <source>
        <dbReference type="EMBL" id="MBB3173501.1"/>
    </source>
</evidence>
<proteinExistence type="predicted"/>
<dbReference type="RefSeq" id="WP_183274947.1">
    <property type="nucleotide sequence ID" value="NZ_JACHXV010000004.1"/>
</dbReference>
<keyword evidence="3" id="KW-1185">Reference proteome</keyword>
<sequence>MTQKIHVIGASGRSGLAVSRALAARGASVVPVVRNPARWRPIAGSEAPRIADLTDPRALAEAIGDAQAVISCAHARHIGAILTATQARRLAFLGSTRRFTRWPDSHGDGVIAGEAALRSSGRAGVLLHPTMIYGAAGEDNVRRLAALLRRLPVVPLPGGGRALVQPVYQDDVTQALCAVIERDWSGPQSFVIAGPEAMPYRDFVAAVARAAGLRRPRFVGVPAAALIAASPLTLLPGLPRIRGAEIRRLLEDKAFDIAPARAAFGFAPISLAQGLASTFRPDAP</sequence>
<gene>
    <name evidence="2" type="ORF">FHR90_001324</name>
</gene>
<dbReference type="Proteomes" id="UP000557688">
    <property type="component" value="Unassembled WGS sequence"/>
</dbReference>
<dbReference type="PANTHER" id="PTHR12126">
    <property type="entry name" value="NADH-UBIQUINONE OXIDOREDUCTASE 39 KDA SUBUNIT-RELATED"/>
    <property type="match status" value="1"/>
</dbReference>
<organism evidence="2 3">
    <name type="scientific">Endobacter medicaginis</name>
    <dbReference type="NCBI Taxonomy" id="1181271"/>
    <lineage>
        <taxon>Bacteria</taxon>
        <taxon>Pseudomonadati</taxon>
        <taxon>Pseudomonadota</taxon>
        <taxon>Alphaproteobacteria</taxon>
        <taxon>Acetobacterales</taxon>
        <taxon>Acetobacteraceae</taxon>
        <taxon>Endobacter</taxon>
    </lineage>
</organism>
<dbReference type="InterPro" id="IPR016040">
    <property type="entry name" value="NAD(P)-bd_dom"/>
</dbReference>
<dbReference type="PANTHER" id="PTHR12126:SF11">
    <property type="entry name" value="NADH DEHYDROGENASE [UBIQUINONE] 1 ALPHA SUBCOMPLEX SUBUNIT 9, MITOCHONDRIAL"/>
    <property type="match status" value="1"/>
</dbReference>
<feature type="domain" description="NAD(P)-binding" evidence="1">
    <location>
        <begin position="9"/>
        <end position="83"/>
    </location>
</feature>
<evidence type="ECO:0000259" key="1">
    <source>
        <dbReference type="Pfam" id="PF13460"/>
    </source>
</evidence>
<dbReference type="SUPFAM" id="SSF51735">
    <property type="entry name" value="NAD(P)-binding Rossmann-fold domains"/>
    <property type="match status" value="1"/>
</dbReference>
<dbReference type="Pfam" id="PF13460">
    <property type="entry name" value="NAD_binding_10"/>
    <property type="match status" value="1"/>
</dbReference>
<name>A0A839V1X0_9PROT</name>
<dbReference type="EMBL" id="JACHXV010000004">
    <property type="protein sequence ID" value="MBB3173501.1"/>
    <property type="molecule type" value="Genomic_DNA"/>
</dbReference>